<feature type="region of interest" description="Disordered" evidence="6">
    <location>
        <begin position="1982"/>
        <end position="2001"/>
    </location>
</feature>
<feature type="coiled-coil region" evidence="5">
    <location>
        <begin position="233"/>
        <end position="307"/>
    </location>
</feature>
<dbReference type="Pfam" id="PF00746">
    <property type="entry name" value="Gram_pos_anchor"/>
    <property type="match status" value="1"/>
</dbReference>
<feature type="region of interest" description="Disordered" evidence="6">
    <location>
        <begin position="1640"/>
        <end position="1673"/>
    </location>
</feature>
<feature type="region of interest" description="Disordered" evidence="6">
    <location>
        <begin position="541"/>
        <end position="568"/>
    </location>
</feature>
<evidence type="ECO:0000256" key="4">
    <source>
        <dbReference type="ARBA" id="ARBA00023088"/>
    </source>
</evidence>
<feature type="region of interest" description="Disordered" evidence="6">
    <location>
        <begin position="2271"/>
        <end position="2364"/>
    </location>
</feature>
<comment type="caution">
    <text evidence="8">The sequence shown here is derived from an EMBL/GenBank/DDBJ whole genome shotgun (WGS) entry which is preliminary data.</text>
</comment>
<feature type="compositionally biased region" description="Low complexity" evidence="6">
    <location>
        <begin position="1079"/>
        <end position="1091"/>
    </location>
</feature>
<feature type="compositionally biased region" description="Polar residues" evidence="6">
    <location>
        <begin position="2295"/>
        <end position="2306"/>
    </location>
</feature>
<feature type="region of interest" description="Disordered" evidence="6">
    <location>
        <begin position="1248"/>
        <end position="1275"/>
    </location>
</feature>
<sequence>MYSRMEKNHGQKVQRFSIRKYSFGAASVAVAAYMMFGGAATVQADAQVTPKTASDSQTVPDESNQADSTMPLASTGTATPTAEQPSTPAPAATQPTAPTETPKAEEALAPASKADTSKLEAAIARMEAALEKAGLTEKTASAIEVAKAELAKAQALLSNDKATQKEVDFSTSSLKNRAFVLESMPKASADKKEEKENKNQDSRNGKAIPGHGESGFRDAAPATGYKNDINTVNAELKAAIDKVKVEITKEEALGEGKTNKEKLDVLRAIVAKAEEEKTKATTAAAKADATEQELQAALTEAKQEKDRLNYYLNNAENWGAPINNNRAGYGNNPANGVFESMSNGFGAVDFSGPAVESKSKTIEDQVNNLQSEKHYGKVTYNWKTKKITAAEAEAGALNGWKIGGAKDYVNAVKPEAPTDYTVAGDRTEAPKPAKAYDDNGKHDASTATQNQPNADGKFLGGAITLDGMKNDDRGNVKDRDYYLELGSKGVTLSKEYDVNPNSELFFNMVYNGAYGKAALSSQGEELSVEITDAYTGKKIASIPMRDGSTPTEATGRPAGSNEGTPSDSWNNIARIYHVPEGTSKVKVTIKAKDDGDFKGVQDGFIIGGVGIATGPGMQLTTNVTSEGKSGEYGFTKDKLYKRSQEGKLNLELKNVGGVENTFPYGGTFNIKVQIPKGVKLGTVDTTNYKKLDLSKANGESIWTDQGYLTNVRYDEATNTLSMDVNAVQYGKNNLKAAGETSKKFSIPFTTEDDYVGDATFKVTGTGGMGTQDAEGNRIYPWLWTGDKGPYAYDGNYKANGLRWTDNPDYYYNRTIYIDARKPKSATVEEVHTDSIVGDSDAKNQEKYLLVNTGDAPGSLTPSDDEIKANLKKVADNNGVTLSDEETAKRIAEIKKALQIENEIGKKIKITLPNNDIIELEKKDDGWYQGDTKVETTPEGKLKVSLKDVSLHTHEGNEKIAATSVSPVGNVSEPSYANIVNEAPKVEAKKDIYVYKTKAADKWNADKVVEVAKPTATDLEDDRDGDETTKPTIAVSNDGGLDTTTVGDYTVKVQSTDSEGKKSTEAEVTVHVLDLITVDPTVTTDPTNPSTTAPVSPKTADTPVKEGDENLGKYPAGVTREDLVKEVTRTIKYLKEEDANKDDATPLYAEKVQKVTYKRTATVNPQTGDVTYSDWQVYNEADKLTDATADGTKGKFNAVDSPVVENYLLVKEADKTVAEKEAPVPAQDGTVTPEVTKVLYKEIGSFTPEYPEGKKPTNAPEKIKYPNNPNDPTKPGDFSKVTIPYVEGYVPTYNGVELTPVDPADPSKGYKVPDNFDPTDKFGKTPIQYAPGIQKATVKFVSVDKDGKETPLDEKFNITDLSGKAGTKIPEDKIQARLDVLRSMGYTVKENPFDQDPTFDSDSDKDQNFTIKLTPKVSTPTPVYVVEGDKPTAGKLKDAVTTEGNDKTVDETKIPETKGKVGDDTLTVPVTVTYGSGDNKREETVNVPVKVVKGYPQLVAVSEDKKQPSPEDNIDTSDYPDDATYEYKEEVDTTAPGDKKVTVVVKQGDKVLVEVPATVRVVDSKPQFVVADPKKPQPDVKASITPDEYPTGTEFEYKEPVDTTTAGEKEVTVVAKLDGKTIVEVPAKVMVVDPKTQYVFEDPAKSQPSADESIDPDQYPEGTKFTYKDGEVDTTTPGDKKVTVVAKDGEDKLVEVPAVVKVLPLVKPEGLTVLKGSENLEAAVKAKAEEVVAALPKDKLPEGVTVKVKEVKAGTTPTTAEVTETGKPKPATVVVEYTDDKGNVIGTKEVEVPVTVVGSTPKSVVVFEGTTPEKDKVKESVTPGQGGTVGEPTTLPETAGKAGATDVTVEVPVTYPGMKEPEKVKVPVTVLPVAKADVTVTKGTTPDKLKELAKAKADEAIKAKDFTDKLPKGATVTVGDITKAIEEKVTANKGTGVTTVEVPVTYTVDGKDYTTTIPVKVNVKGSDIKPVYVVEGDKPKADDVNKAITPDTDGTKTPVTDEDINKAIPTTEGKVGAKDVKVTAKVTYKDGGEEVVTVPVTVLPKVSPKGVVVPKDTDKGTLEKAVADKVKESAENTKGLPEGVTVTVKETPLTTPGTETAGEKDSVTVTVEYKDKDGNIIATKEVKVPVIVTPKVTPVVVEVGTPVTAEDVKKHVDLPKDWEITNVGEIPATTTPGEKPTVPVEVKLPNGKTVTVKVPVIVTPKVTPIEVEVGTPITKDDVKKHIELPKEEGWEIIEDNWVIPTTETAGKKSGVKVKVKLPTGEIVELEVPVTVTPKRGSDSQPNNGGGNGGNNYRPTPTPQNVPSRPTAPDQPVTPTEPGQSAAPNQTQPAAPAQADATVATDTAAKPATPKYVDGQKELPNTGTEANASLAALGLLGALGGFGLLSRKKKED</sequence>
<feature type="region of interest" description="Disordered" evidence="6">
    <location>
        <begin position="1434"/>
        <end position="1479"/>
    </location>
</feature>
<accession>A0A6I1UCJ3</accession>
<dbReference type="InterPro" id="IPR041558">
    <property type="entry name" value="MucBP_2"/>
</dbReference>
<feature type="compositionally biased region" description="Acidic residues" evidence="6">
    <location>
        <begin position="1511"/>
        <end position="1521"/>
    </location>
</feature>
<dbReference type="EMBL" id="WIJV01000004">
    <property type="protein sequence ID" value="MQP82306.1"/>
    <property type="molecule type" value="Genomic_DNA"/>
</dbReference>
<feature type="compositionally biased region" description="Basic and acidic residues" evidence="6">
    <location>
        <begin position="188"/>
        <end position="204"/>
    </location>
</feature>
<dbReference type="Gene3D" id="2.60.40.4300">
    <property type="match status" value="1"/>
</dbReference>
<feature type="region of interest" description="Disordered" evidence="6">
    <location>
        <begin position="1079"/>
        <end position="1113"/>
    </location>
</feature>
<feature type="compositionally biased region" description="Low complexity" evidence="6">
    <location>
        <begin position="77"/>
        <end position="111"/>
    </location>
</feature>
<dbReference type="Pfam" id="PF17965">
    <property type="entry name" value="MucBP_2"/>
    <property type="match status" value="1"/>
</dbReference>
<evidence type="ECO:0000313" key="9">
    <source>
        <dbReference type="Proteomes" id="UP000436302"/>
    </source>
</evidence>
<dbReference type="Pfam" id="PF04650">
    <property type="entry name" value="YSIRK_signal"/>
    <property type="match status" value="1"/>
</dbReference>
<dbReference type="Pfam" id="PF17966">
    <property type="entry name" value="Muc_B2"/>
    <property type="match status" value="1"/>
</dbReference>
<dbReference type="NCBIfam" id="TIGR01168">
    <property type="entry name" value="YSIRK_signal"/>
    <property type="match status" value="1"/>
</dbReference>
<keyword evidence="5" id="KW-0175">Coiled coil</keyword>
<evidence type="ECO:0000256" key="5">
    <source>
        <dbReference type="SAM" id="Coils"/>
    </source>
</evidence>
<feature type="domain" description="Gram-positive cocci surface proteins LPxTG" evidence="7">
    <location>
        <begin position="2361"/>
        <end position="2394"/>
    </location>
</feature>
<gene>
    <name evidence="8" type="ORF">GEZ78_01635</name>
</gene>
<keyword evidence="3" id="KW-0732">Signal</keyword>
<dbReference type="InterPro" id="IPR059115">
    <property type="entry name" value="Rib"/>
</dbReference>
<feature type="region of interest" description="Disordered" evidence="6">
    <location>
        <begin position="1016"/>
        <end position="1040"/>
    </location>
</feature>
<keyword evidence="4" id="KW-0572">Peptidoglycan-anchor</keyword>
<name>A0A6I1UCJ3_STRMT</name>
<dbReference type="RefSeq" id="WP_153209072.1">
    <property type="nucleotide sequence ID" value="NZ_WIJG01000004.1"/>
</dbReference>
<dbReference type="InterPro" id="IPR005877">
    <property type="entry name" value="YSIRK_signal_dom"/>
</dbReference>
<evidence type="ECO:0000256" key="6">
    <source>
        <dbReference type="SAM" id="MobiDB-lite"/>
    </source>
</evidence>
<feature type="compositionally biased region" description="Polar residues" evidence="6">
    <location>
        <begin position="50"/>
        <end position="76"/>
    </location>
</feature>
<evidence type="ECO:0000313" key="8">
    <source>
        <dbReference type="EMBL" id="MQP82306.1"/>
    </source>
</evidence>
<feature type="region of interest" description="Disordered" evidence="6">
    <location>
        <begin position="183"/>
        <end position="221"/>
    </location>
</feature>
<dbReference type="PROSITE" id="PS50847">
    <property type="entry name" value="GRAM_POS_ANCHORING"/>
    <property type="match status" value="1"/>
</dbReference>
<organism evidence="8 9">
    <name type="scientific">Streptococcus mitis</name>
    <dbReference type="NCBI Taxonomy" id="28037"/>
    <lineage>
        <taxon>Bacteria</taxon>
        <taxon>Bacillati</taxon>
        <taxon>Bacillota</taxon>
        <taxon>Bacilli</taxon>
        <taxon>Lactobacillales</taxon>
        <taxon>Streptococcaceae</taxon>
        <taxon>Streptococcus</taxon>
        <taxon>Streptococcus mitis group</taxon>
    </lineage>
</organism>
<feature type="region of interest" description="Disordered" evidence="6">
    <location>
        <begin position="420"/>
        <end position="454"/>
    </location>
</feature>
<keyword evidence="1" id="KW-0134">Cell wall</keyword>
<feature type="region of interest" description="Disordered" evidence="6">
    <location>
        <begin position="1569"/>
        <end position="1602"/>
    </location>
</feature>
<evidence type="ECO:0000259" key="7">
    <source>
        <dbReference type="PROSITE" id="PS50847"/>
    </source>
</evidence>
<dbReference type="NCBIfam" id="TIGR01167">
    <property type="entry name" value="LPXTG_anchor"/>
    <property type="match status" value="1"/>
</dbReference>
<keyword evidence="2" id="KW-0964">Secreted</keyword>
<evidence type="ECO:0000256" key="2">
    <source>
        <dbReference type="ARBA" id="ARBA00022525"/>
    </source>
</evidence>
<protein>
    <submittedName>
        <fullName evidence="8">YSIRK-type signal peptide-containing protein</fullName>
    </submittedName>
</protein>
<dbReference type="Pfam" id="PF08428">
    <property type="entry name" value="Rib"/>
    <property type="match status" value="4"/>
</dbReference>
<dbReference type="InterPro" id="IPR041495">
    <property type="entry name" value="Mub_B2"/>
</dbReference>
<dbReference type="InterPro" id="IPR019931">
    <property type="entry name" value="LPXTG_anchor"/>
</dbReference>
<feature type="compositionally biased region" description="Basic and acidic residues" evidence="6">
    <location>
        <begin position="1434"/>
        <end position="1462"/>
    </location>
</feature>
<evidence type="ECO:0000256" key="3">
    <source>
        <dbReference type="ARBA" id="ARBA00022729"/>
    </source>
</evidence>
<dbReference type="InterPro" id="IPR013783">
    <property type="entry name" value="Ig-like_fold"/>
</dbReference>
<feature type="compositionally biased region" description="Low complexity" evidence="6">
    <location>
        <begin position="2324"/>
        <end position="2352"/>
    </location>
</feature>
<evidence type="ECO:0000256" key="1">
    <source>
        <dbReference type="ARBA" id="ARBA00022512"/>
    </source>
</evidence>
<dbReference type="Proteomes" id="UP000436302">
    <property type="component" value="Unassembled WGS sequence"/>
</dbReference>
<reference evidence="8 9" key="1">
    <citation type="submission" date="2019-10" db="EMBL/GenBank/DDBJ databases">
        <title>Streptococcus mitis of the oral and urogenital tracts.</title>
        <authorList>
            <person name="Price T."/>
            <person name="Mores C.R."/>
            <person name="Putonti C."/>
            <person name="Wolfe A.J."/>
        </authorList>
    </citation>
    <scope>NUCLEOTIDE SEQUENCE [LARGE SCALE GENOMIC DNA]</scope>
    <source>
        <strain evidence="8 9">SM39</strain>
    </source>
</reference>
<dbReference type="Gene3D" id="2.60.40.10">
    <property type="entry name" value="Immunoglobulins"/>
    <property type="match status" value="1"/>
</dbReference>
<feature type="region of interest" description="Disordered" evidence="6">
    <location>
        <begin position="50"/>
        <end position="115"/>
    </location>
</feature>
<dbReference type="Gene3D" id="3.10.20.470">
    <property type="match status" value="1"/>
</dbReference>
<feature type="region of interest" description="Disordered" evidence="6">
    <location>
        <begin position="1499"/>
        <end position="1521"/>
    </location>
</feature>
<feature type="region of interest" description="Disordered" evidence="6">
    <location>
        <begin position="1815"/>
        <end position="1841"/>
    </location>
</feature>
<proteinExistence type="predicted"/>
<feature type="compositionally biased region" description="Basic and acidic residues" evidence="6">
    <location>
        <begin position="425"/>
        <end position="444"/>
    </location>
</feature>